<dbReference type="EnsemblMetazoa" id="CJA02733.1">
    <property type="protein sequence ID" value="CJA02733.1"/>
    <property type="gene ID" value="WBGene00121937"/>
</dbReference>
<protein>
    <recommendedName>
        <fullName evidence="4">MULE transposase domain-containing protein</fullName>
    </recommendedName>
</protein>
<evidence type="ECO:0008006" key="4">
    <source>
        <dbReference type="Google" id="ProtNLM"/>
    </source>
</evidence>
<reference evidence="3" key="1">
    <citation type="submission" date="2010-08" db="EMBL/GenBank/DDBJ databases">
        <authorList>
            <consortium name="Caenorhabditis japonica Sequencing Consortium"/>
            <person name="Wilson R.K."/>
        </authorList>
    </citation>
    <scope>NUCLEOTIDE SEQUENCE [LARGE SCALE GENOMIC DNA]</scope>
    <source>
        <strain evidence="3">DF5081</strain>
    </source>
</reference>
<evidence type="ECO:0000313" key="3">
    <source>
        <dbReference type="Proteomes" id="UP000005237"/>
    </source>
</evidence>
<evidence type="ECO:0000313" key="2">
    <source>
        <dbReference type="EnsemblMetazoa" id="CJA02733.1"/>
    </source>
</evidence>
<accession>A0A8R1HNS4</accession>
<dbReference type="AlphaFoldDB" id="A0A8R1HNS4"/>
<reference evidence="2" key="2">
    <citation type="submission" date="2022-06" db="UniProtKB">
        <authorList>
            <consortium name="EnsemblMetazoa"/>
        </authorList>
    </citation>
    <scope>IDENTIFICATION</scope>
    <source>
        <strain evidence="2">DF5081</strain>
    </source>
</reference>
<proteinExistence type="predicted"/>
<organism evidence="2 3">
    <name type="scientific">Caenorhabditis japonica</name>
    <dbReference type="NCBI Taxonomy" id="281687"/>
    <lineage>
        <taxon>Eukaryota</taxon>
        <taxon>Metazoa</taxon>
        <taxon>Ecdysozoa</taxon>
        <taxon>Nematoda</taxon>
        <taxon>Chromadorea</taxon>
        <taxon>Rhabditida</taxon>
        <taxon>Rhabditina</taxon>
        <taxon>Rhabditomorpha</taxon>
        <taxon>Rhabditoidea</taxon>
        <taxon>Rhabditidae</taxon>
        <taxon>Peloderinae</taxon>
        <taxon>Caenorhabditis</taxon>
    </lineage>
</organism>
<name>A0A8R1HNS4_CAEJA</name>
<keyword evidence="3" id="KW-1185">Reference proteome</keyword>
<dbReference type="Proteomes" id="UP000005237">
    <property type="component" value="Unassembled WGS sequence"/>
</dbReference>
<evidence type="ECO:0000256" key="1">
    <source>
        <dbReference type="SAM" id="MobiDB-lite"/>
    </source>
</evidence>
<sequence length="235" mass="27073">MISSSVTHSDVAQLFRTVKDCVPDFNPMFLMSDEANAFWNGFVEVYPNCSTRRLWCRWHVLRAVGKMADELLDKNTAAIVKETLKEIIREPDVTRFTKQMTTFLDYLGEPSNKESTKPDTNCHEAEFEPFQQIPEPTHQIVHAPTERSKTDGEAEKKYIEFNREIDTLCQKMRALKKGPENIDTMDMILSLVREAKNVAPGNRDPQLNVRRDAGEPPKSARQTMNHNSKLRVFRT</sequence>
<feature type="region of interest" description="Disordered" evidence="1">
    <location>
        <begin position="197"/>
        <end position="235"/>
    </location>
</feature>